<dbReference type="RefSeq" id="XP_066084004.1">
    <property type="nucleotide sequence ID" value="XM_066227907.1"/>
</dbReference>
<protein>
    <submittedName>
        <fullName evidence="1">Uncharacterized protein</fullName>
    </submittedName>
</protein>
<name>A0AAX4KJX0_9TREE</name>
<dbReference type="InterPro" id="IPR011044">
    <property type="entry name" value="Quino_amine_DH_bsu"/>
</dbReference>
<dbReference type="KEGG" id="ker:91102924"/>
<organism evidence="1 2">
    <name type="scientific">Kwoniella europaea PYCC6329</name>
    <dbReference type="NCBI Taxonomy" id="1423913"/>
    <lineage>
        <taxon>Eukaryota</taxon>
        <taxon>Fungi</taxon>
        <taxon>Dikarya</taxon>
        <taxon>Basidiomycota</taxon>
        <taxon>Agaricomycotina</taxon>
        <taxon>Tremellomycetes</taxon>
        <taxon>Tremellales</taxon>
        <taxon>Cryptococcaceae</taxon>
        <taxon>Kwoniella</taxon>
    </lineage>
</organism>
<sequence length="256" mass="28699">MADTQSAADHTYLGVVRRDHRGVAIGSRIEGVHDMQYCIDFSKESSKALPPHLAEWRGKTIPESEHKSMVFDISQDQTAEIRYSGHSFKPSMAIVTLPPAETSFSKDEHVGCETIFVQPVDGNRRDRFKVYSVPDTSIRCEWDDHGEIDLYGSSKASILIKDQSDMFLPVQEVHGTKRPGVVSCTMDASGQGEIWVISKNDYDHWTARYGTTLVWDPVRGEVESFTRDLDSANQDARSGVMSMLSKAAFTLLDWYG</sequence>
<keyword evidence="2" id="KW-1185">Reference proteome</keyword>
<dbReference type="AlphaFoldDB" id="A0AAX4KJX0"/>
<reference evidence="1 2" key="1">
    <citation type="submission" date="2024-01" db="EMBL/GenBank/DDBJ databases">
        <title>Comparative genomics of Cryptococcus and Kwoniella reveals pathogenesis evolution and contrasting modes of karyotype evolution via chromosome fusion or intercentromeric recombination.</title>
        <authorList>
            <person name="Coelho M.A."/>
            <person name="David-Palma M."/>
            <person name="Shea T."/>
            <person name="Bowers K."/>
            <person name="McGinley-Smith S."/>
            <person name="Mohammad A.W."/>
            <person name="Gnirke A."/>
            <person name="Yurkov A.M."/>
            <person name="Nowrousian M."/>
            <person name="Sun S."/>
            <person name="Cuomo C.A."/>
            <person name="Heitman J."/>
        </authorList>
    </citation>
    <scope>NUCLEOTIDE SEQUENCE [LARGE SCALE GENOMIC DNA]</scope>
    <source>
        <strain evidence="1 2">PYCC6329</strain>
    </source>
</reference>
<dbReference type="GeneID" id="91102924"/>
<evidence type="ECO:0000313" key="1">
    <source>
        <dbReference type="EMBL" id="WWD06037.1"/>
    </source>
</evidence>
<gene>
    <name evidence="1" type="ORF">V865_004122</name>
</gene>
<dbReference type="EMBL" id="CP144089">
    <property type="protein sequence ID" value="WWD06037.1"/>
    <property type="molecule type" value="Genomic_DNA"/>
</dbReference>
<proteinExistence type="predicted"/>
<evidence type="ECO:0000313" key="2">
    <source>
        <dbReference type="Proteomes" id="UP001358614"/>
    </source>
</evidence>
<dbReference type="SUPFAM" id="SSF50969">
    <property type="entry name" value="YVTN repeat-like/Quinoprotein amine dehydrogenase"/>
    <property type="match status" value="1"/>
</dbReference>
<dbReference type="Proteomes" id="UP001358614">
    <property type="component" value="Chromosome 1"/>
</dbReference>
<accession>A0AAX4KJX0</accession>